<dbReference type="KEGG" id="osu:NT6N_15690"/>
<evidence type="ECO:0000259" key="2">
    <source>
        <dbReference type="PROSITE" id="PS50975"/>
    </source>
</evidence>
<reference evidence="3" key="1">
    <citation type="submission" date="2024-07" db="EMBL/GenBank/DDBJ databases">
        <title>Complete genome sequence of Verrucomicrobiaceae bacterium NT6N.</title>
        <authorList>
            <person name="Huang C."/>
            <person name="Takami H."/>
            <person name="Hamasaki K."/>
        </authorList>
    </citation>
    <scope>NUCLEOTIDE SEQUENCE</scope>
    <source>
        <strain evidence="3">NT6N</strain>
    </source>
</reference>
<dbReference type="AlphaFoldDB" id="A0AAT9FKP9"/>
<name>A0AAT9FKP9_9BACT</name>
<evidence type="ECO:0000313" key="3">
    <source>
        <dbReference type="EMBL" id="BDS06529.1"/>
    </source>
</evidence>
<dbReference type="PANTHER" id="PTHR21621:SF0">
    <property type="entry name" value="BETA-CITRYLGLUTAMATE SYNTHASE B-RELATED"/>
    <property type="match status" value="1"/>
</dbReference>
<keyword evidence="1" id="KW-0067">ATP-binding</keyword>
<accession>A0AAT9FKP9</accession>
<dbReference type="NCBIfam" id="TIGR02291">
    <property type="entry name" value="rimK_rel_E_lig"/>
    <property type="match status" value="1"/>
</dbReference>
<dbReference type="EMBL" id="AP026866">
    <property type="protein sequence ID" value="BDS06529.1"/>
    <property type="molecule type" value="Genomic_DNA"/>
</dbReference>
<dbReference type="Pfam" id="PF14397">
    <property type="entry name" value="ATPgrasp_ST"/>
    <property type="match status" value="1"/>
</dbReference>
<dbReference type="PROSITE" id="PS50975">
    <property type="entry name" value="ATP_GRASP"/>
    <property type="match status" value="1"/>
</dbReference>
<dbReference type="PANTHER" id="PTHR21621">
    <property type="entry name" value="RIBOSOMAL PROTEIN S6 MODIFICATION PROTEIN"/>
    <property type="match status" value="1"/>
</dbReference>
<keyword evidence="3" id="KW-0436">Ligase</keyword>
<dbReference type="GO" id="GO:0046872">
    <property type="term" value="F:metal ion binding"/>
    <property type="evidence" value="ECO:0007669"/>
    <property type="project" value="InterPro"/>
</dbReference>
<dbReference type="InterPro" id="IPR011758">
    <property type="entry name" value="RimK-rel_E_lig"/>
</dbReference>
<organism evidence="3">
    <name type="scientific">Oceaniferula spumae</name>
    <dbReference type="NCBI Taxonomy" id="2979115"/>
    <lineage>
        <taxon>Bacteria</taxon>
        <taxon>Pseudomonadati</taxon>
        <taxon>Verrucomicrobiota</taxon>
        <taxon>Verrucomicrobiia</taxon>
        <taxon>Verrucomicrobiales</taxon>
        <taxon>Verrucomicrobiaceae</taxon>
        <taxon>Oceaniferula</taxon>
    </lineage>
</organism>
<dbReference type="SUPFAM" id="SSF56059">
    <property type="entry name" value="Glutathione synthetase ATP-binding domain-like"/>
    <property type="match status" value="1"/>
</dbReference>
<dbReference type="InterPro" id="IPR011761">
    <property type="entry name" value="ATP-grasp"/>
</dbReference>
<gene>
    <name evidence="3" type="ORF">NT6N_15690</name>
</gene>
<feature type="domain" description="ATP-grasp" evidence="2">
    <location>
        <begin position="50"/>
        <end position="303"/>
    </location>
</feature>
<dbReference type="InterPro" id="IPR039523">
    <property type="entry name" value="RimK-rel_E_lig_ATP-grasp"/>
</dbReference>
<keyword evidence="1" id="KW-0547">Nucleotide-binding</keyword>
<sequence>MKKWWHRWLILPSELNRLGVIGLNQRNGRYLLPNNNRKFYRKVDDKLVTKTLAQEMGLAVPELYHVFRTQNGLTHLSEALAGHDSFVMKPSRGSGGRGVLVIKGRRGEKFVKASGVVITAKDVERHASEILGGLFSLGGQRDVAMVEACINSHEGLSKISYQGAPDIRVIMLHGYPVMAMLRVATRQSDGRANLHQGAIGIGIDLATGQTIHAIHHGISVHVHPDLDTELIGLQIPGWDQVLEMATKGYEMTGLGYLGADLIVDETRGPVVIELNARPGLAIQLANATGLRHRFEKAKAQAIAHPKQDWKQRLEFSVEAFAKKPTSEPA</sequence>
<dbReference type="GO" id="GO:0009432">
    <property type="term" value="P:SOS response"/>
    <property type="evidence" value="ECO:0007669"/>
    <property type="project" value="TreeGrafter"/>
</dbReference>
<dbReference type="GO" id="GO:0005737">
    <property type="term" value="C:cytoplasm"/>
    <property type="evidence" value="ECO:0007669"/>
    <property type="project" value="TreeGrafter"/>
</dbReference>
<protein>
    <submittedName>
        <fullName evidence="3">Alpha-L-glutamate ligase-like protein</fullName>
    </submittedName>
</protein>
<proteinExistence type="predicted"/>
<dbReference type="GO" id="GO:0018169">
    <property type="term" value="F:ribosomal S6-glutamic acid ligase activity"/>
    <property type="evidence" value="ECO:0007669"/>
    <property type="project" value="TreeGrafter"/>
</dbReference>
<dbReference type="GO" id="GO:0005524">
    <property type="term" value="F:ATP binding"/>
    <property type="evidence" value="ECO:0007669"/>
    <property type="project" value="UniProtKB-UniRule"/>
</dbReference>
<dbReference type="Gene3D" id="3.30.470.20">
    <property type="entry name" value="ATP-grasp fold, B domain"/>
    <property type="match status" value="1"/>
</dbReference>
<evidence type="ECO:0000256" key="1">
    <source>
        <dbReference type="PROSITE-ProRule" id="PRU00409"/>
    </source>
</evidence>